<name>A0A439CP29_9PEZI</name>
<evidence type="ECO:0000313" key="2">
    <source>
        <dbReference type="Proteomes" id="UP000286045"/>
    </source>
</evidence>
<dbReference type="Proteomes" id="UP000286045">
    <property type="component" value="Unassembled WGS sequence"/>
</dbReference>
<organism evidence="1 2">
    <name type="scientific">Xylaria grammica</name>
    <dbReference type="NCBI Taxonomy" id="363999"/>
    <lineage>
        <taxon>Eukaryota</taxon>
        <taxon>Fungi</taxon>
        <taxon>Dikarya</taxon>
        <taxon>Ascomycota</taxon>
        <taxon>Pezizomycotina</taxon>
        <taxon>Sordariomycetes</taxon>
        <taxon>Xylariomycetidae</taxon>
        <taxon>Xylariales</taxon>
        <taxon>Xylariaceae</taxon>
        <taxon>Xylaria</taxon>
    </lineage>
</organism>
<sequence length="28" mass="3147">AEEQWKEIPKGMPLSTYEPVSAADLEKV</sequence>
<proteinExistence type="predicted"/>
<gene>
    <name evidence="1" type="ORF">EKO27_g11173</name>
</gene>
<dbReference type="EMBL" id="RYZI01000667">
    <property type="protein sequence ID" value="RWA03928.1"/>
    <property type="molecule type" value="Genomic_DNA"/>
</dbReference>
<keyword evidence="2" id="KW-1185">Reference proteome</keyword>
<comment type="caution">
    <text evidence="1">The sequence shown here is derived from an EMBL/GenBank/DDBJ whole genome shotgun (WGS) entry which is preliminary data.</text>
</comment>
<evidence type="ECO:0000313" key="1">
    <source>
        <dbReference type="EMBL" id="RWA03928.1"/>
    </source>
</evidence>
<dbReference type="AlphaFoldDB" id="A0A439CP29"/>
<accession>A0A439CP29</accession>
<feature type="non-terminal residue" evidence="1">
    <location>
        <position position="1"/>
    </location>
</feature>
<protein>
    <submittedName>
        <fullName evidence="1">Uncharacterized protein</fullName>
    </submittedName>
</protein>
<reference evidence="1 2" key="1">
    <citation type="submission" date="2018-12" db="EMBL/GenBank/DDBJ databases">
        <title>Draft genome sequence of Xylaria grammica IHI A82.</title>
        <authorList>
            <person name="Buettner E."/>
            <person name="Kellner H."/>
        </authorList>
    </citation>
    <scope>NUCLEOTIDE SEQUENCE [LARGE SCALE GENOMIC DNA]</scope>
    <source>
        <strain evidence="1 2">IHI A82</strain>
    </source>
</reference>